<keyword evidence="10" id="KW-0007">Acetylation</keyword>
<evidence type="ECO:0000256" key="7">
    <source>
        <dbReference type="ARBA" id="ARBA00022660"/>
    </source>
</evidence>
<evidence type="ECO:0000256" key="6">
    <source>
        <dbReference type="ARBA" id="ARBA00022448"/>
    </source>
</evidence>
<evidence type="ECO:0000256" key="1">
    <source>
        <dbReference type="ARBA" id="ARBA00003195"/>
    </source>
</evidence>
<dbReference type="AlphaFoldDB" id="A0A8S3XHX5"/>
<evidence type="ECO:0000313" key="17">
    <source>
        <dbReference type="Proteomes" id="UP000691718"/>
    </source>
</evidence>
<evidence type="ECO:0000256" key="2">
    <source>
        <dbReference type="ARBA" id="ARBA00004443"/>
    </source>
</evidence>
<evidence type="ECO:0000256" key="12">
    <source>
        <dbReference type="ARBA" id="ARBA00023136"/>
    </source>
</evidence>
<evidence type="ECO:0000256" key="14">
    <source>
        <dbReference type="ARBA" id="ARBA00033401"/>
    </source>
</evidence>
<reference evidence="16" key="1">
    <citation type="submission" date="2021-04" db="EMBL/GenBank/DDBJ databases">
        <authorList>
            <person name="Tunstrom K."/>
        </authorList>
    </citation>
    <scope>NUCLEOTIDE SEQUENCE</scope>
</reference>
<accession>A0A8S3XHX5</accession>
<evidence type="ECO:0000256" key="10">
    <source>
        <dbReference type="ARBA" id="ARBA00022990"/>
    </source>
</evidence>
<keyword evidence="8" id="KW-0999">Mitochondrion inner membrane</keyword>
<evidence type="ECO:0000256" key="11">
    <source>
        <dbReference type="ARBA" id="ARBA00023128"/>
    </source>
</evidence>
<evidence type="ECO:0000256" key="9">
    <source>
        <dbReference type="ARBA" id="ARBA00022982"/>
    </source>
</evidence>
<keyword evidence="9" id="KW-0249">Electron transport</keyword>
<comment type="subunit">
    <text evidence="4">Complex I is composed of 45 different subunits.</text>
</comment>
<keyword evidence="6" id="KW-0813">Transport</keyword>
<sequence length="109" mass="12442">MSKAKVAVRDISPLMQAFRNFLLGRKHTKALRFEPFLSARTQPPPEIPDGPTHKHAHNYYYTHDARREVKPPLDLTQQLLTDGAEKGTPRQAAVSVPTPGKVHHWDQHY</sequence>
<keyword evidence="11" id="KW-0496">Mitochondrion</keyword>
<dbReference type="EMBL" id="CAJQZP010001163">
    <property type="protein sequence ID" value="CAG5024383.1"/>
    <property type="molecule type" value="Genomic_DNA"/>
</dbReference>
<proteinExistence type="inferred from homology"/>
<dbReference type="InterPro" id="IPR009947">
    <property type="entry name" value="NDUA7"/>
</dbReference>
<evidence type="ECO:0000313" key="16">
    <source>
        <dbReference type="EMBL" id="CAG5024383.1"/>
    </source>
</evidence>
<keyword evidence="12" id="KW-0472">Membrane</keyword>
<feature type="region of interest" description="Disordered" evidence="15">
    <location>
        <begin position="82"/>
        <end position="109"/>
    </location>
</feature>
<dbReference type="Proteomes" id="UP000691718">
    <property type="component" value="Unassembled WGS sequence"/>
</dbReference>
<keyword evidence="17" id="KW-1185">Reference proteome</keyword>
<feature type="region of interest" description="Disordered" evidence="15">
    <location>
        <begin position="37"/>
        <end position="56"/>
    </location>
</feature>
<dbReference type="GO" id="GO:0005743">
    <property type="term" value="C:mitochondrial inner membrane"/>
    <property type="evidence" value="ECO:0007669"/>
    <property type="project" value="UniProtKB-SubCell"/>
</dbReference>
<protein>
    <recommendedName>
        <fullName evidence="5">NADH dehydrogenase [ubiquinone] 1 alpha subcomplex subunit 7</fullName>
    </recommendedName>
    <alternativeName>
        <fullName evidence="14">Complex I-B14.5a</fullName>
    </alternativeName>
    <alternativeName>
        <fullName evidence="13">NADH-ubiquinone oxidoreductase subunit B14.5a</fullName>
    </alternativeName>
</protein>
<dbReference type="Pfam" id="PF07347">
    <property type="entry name" value="CI-B14_5a"/>
    <property type="match status" value="1"/>
</dbReference>
<name>A0A8S3XHX5_PARAO</name>
<gene>
    <name evidence="16" type="ORF">PAPOLLO_LOCUS18131</name>
</gene>
<evidence type="ECO:0000256" key="3">
    <source>
        <dbReference type="ARBA" id="ARBA00005482"/>
    </source>
</evidence>
<dbReference type="OrthoDB" id="10063829at2759"/>
<evidence type="ECO:0000256" key="13">
    <source>
        <dbReference type="ARBA" id="ARBA00030360"/>
    </source>
</evidence>
<dbReference type="PANTHER" id="PTHR12485">
    <property type="entry name" value="NADH-UBIQUINONE OXIDOREDUCTASE SUBUNIT B"/>
    <property type="match status" value="1"/>
</dbReference>
<evidence type="ECO:0000256" key="15">
    <source>
        <dbReference type="SAM" id="MobiDB-lite"/>
    </source>
</evidence>
<dbReference type="PANTHER" id="PTHR12485:SF1">
    <property type="entry name" value="NADH DEHYDROGENASE [UBIQUINONE] 1 ALPHA SUBCOMPLEX SUBUNIT 7"/>
    <property type="match status" value="1"/>
</dbReference>
<comment type="similarity">
    <text evidence="3">Belongs to the complex I NDUFA7 subunit family.</text>
</comment>
<comment type="subcellular location">
    <subcellularLocation>
        <location evidence="2">Mitochondrion inner membrane</location>
        <topology evidence="2">Peripheral membrane protein</topology>
        <orientation evidence="2">Matrix side</orientation>
    </subcellularLocation>
</comment>
<organism evidence="16 17">
    <name type="scientific">Parnassius apollo</name>
    <name type="common">Apollo butterfly</name>
    <name type="synonym">Papilio apollo</name>
    <dbReference type="NCBI Taxonomy" id="110799"/>
    <lineage>
        <taxon>Eukaryota</taxon>
        <taxon>Metazoa</taxon>
        <taxon>Ecdysozoa</taxon>
        <taxon>Arthropoda</taxon>
        <taxon>Hexapoda</taxon>
        <taxon>Insecta</taxon>
        <taxon>Pterygota</taxon>
        <taxon>Neoptera</taxon>
        <taxon>Endopterygota</taxon>
        <taxon>Lepidoptera</taxon>
        <taxon>Glossata</taxon>
        <taxon>Ditrysia</taxon>
        <taxon>Papilionoidea</taxon>
        <taxon>Papilionidae</taxon>
        <taxon>Parnassiinae</taxon>
        <taxon>Parnassini</taxon>
        <taxon>Parnassius</taxon>
        <taxon>Parnassius</taxon>
    </lineage>
</organism>
<evidence type="ECO:0000256" key="5">
    <source>
        <dbReference type="ARBA" id="ARBA00016383"/>
    </source>
</evidence>
<evidence type="ECO:0000256" key="4">
    <source>
        <dbReference type="ARBA" id="ARBA00011533"/>
    </source>
</evidence>
<keyword evidence="7" id="KW-0679">Respiratory chain</keyword>
<evidence type="ECO:0000256" key="8">
    <source>
        <dbReference type="ARBA" id="ARBA00022792"/>
    </source>
</evidence>
<comment type="function">
    <text evidence="1">Accessory subunit of the mitochondrial membrane respiratory chain NADH dehydrogenase (Complex I), that is believed not to be involved in catalysis. Complex I functions in the transfer of electrons from NADH to the respiratory chain. The immediate electron acceptor for the enzyme is believed to be ubiquinone.</text>
</comment>
<comment type="caution">
    <text evidence="16">The sequence shown here is derived from an EMBL/GenBank/DDBJ whole genome shotgun (WGS) entry which is preliminary data.</text>
</comment>
<dbReference type="GO" id="GO:0006120">
    <property type="term" value="P:mitochondrial electron transport, NADH to ubiquinone"/>
    <property type="evidence" value="ECO:0007669"/>
    <property type="project" value="TreeGrafter"/>
</dbReference>